<dbReference type="GO" id="GO:0005739">
    <property type="term" value="C:mitochondrion"/>
    <property type="evidence" value="ECO:0007669"/>
    <property type="project" value="TreeGrafter"/>
</dbReference>
<keyword evidence="4" id="KW-0472">Membrane</keyword>
<keyword evidence="4" id="KW-0812">Transmembrane</keyword>
<dbReference type="PANTHER" id="PTHR16295">
    <property type="entry name" value="TRAF-TYPE ZINC FINGER PROTEIN-RELATED"/>
    <property type="match status" value="1"/>
</dbReference>
<keyword evidence="4" id="KW-1133">Transmembrane helix</keyword>
<keyword evidence="3" id="KW-0862">Zinc</keyword>
<gene>
    <name evidence="6" type="ORF">BAE44_0016381</name>
</gene>
<dbReference type="Proteomes" id="UP000095767">
    <property type="component" value="Unassembled WGS sequence"/>
</dbReference>
<dbReference type="Pfam" id="PF21366">
    <property type="entry name" value="TRAFD1-XIAF1_ZnF"/>
    <property type="match status" value="1"/>
</dbReference>
<name>A0A1E5VBT8_9POAL</name>
<dbReference type="InterPro" id="IPR049439">
    <property type="entry name" value="TRAFD1-XIAF1_Znf"/>
</dbReference>
<dbReference type="InterPro" id="IPR051986">
    <property type="entry name" value="Innate_Immune_Apopt_Reg"/>
</dbReference>
<dbReference type="Gene3D" id="3.30.40.10">
    <property type="entry name" value="Zinc/RING finger domain, C3HC4 (zinc finger)"/>
    <property type="match status" value="1"/>
</dbReference>
<evidence type="ECO:0000259" key="5">
    <source>
        <dbReference type="Pfam" id="PF21366"/>
    </source>
</evidence>
<sequence length="186" mass="21151">LHSAHCARNLQKCKHCGDMVPRKLMDEHYDENHAPVRFQISSFSQLQSLMNCSLCKCTVERELWDLHTGIQCPQRMLACQYCEFELPALDLFEHQDVCGNRTEYCQTCRKYIRLREWIGHELQFHMSSNASAELSSGRAPAAAEQPVPMPARPAAHGSQRKHLLLTIAIAGFAVLIGSILYQRKGQ</sequence>
<comment type="caution">
    <text evidence="6">The sequence shown here is derived from an EMBL/GenBank/DDBJ whole genome shotgun (WGS) entry which is preliminary data.</text>
</comment>
<evidence type="ECO:0000256" key="2">
    <source>
        <dbReference type="ARBA" id="ARBA00022771"/>
    </source>
</evidence>
<dbReference type="InterPro" id="IPR013083">
    <property type="entry name" value="Znf_RING/FYVE/PHD"/>
</dbReference>
<proteinExistence type="predicted"/>
<accession>A0A1E5VBT8</accession>
<dbReference type="PANTHER" id="PTHR16295:SF10">
    <property type="entry name" value="EXPRESSED PROTEIN"/>
    <property type="match status" value="1"/>
</dbReference>
<dbReference type="GO" id="GO:0008270">
    <property type="term" value="F:zinc ion binding"/>
    <property type="evidence" value="ECO:0007669"/>
    <property type="project" value="UniProtKB-KW"/>
</dbReference>
<keyword evidence="2" id="KW-0863">Zinc-finger</keyword>
<feature type="domain" description="TRAFD1/XAF1 zinc finger" evidence="5">
    <location>
        <begin position="90"/>
        <end position="119"/>
    </location>
</feature>
<evidence type="ECO:0000256" key="1">
    <source>
        <dbReference type="ARBA" id="ARBA00022723"/>
    </source>
</evidence>
<dbReference type="AlphaFoldDB" id="A0A1E5VBT8"/>
<reference evidence="6 7" key="1">
    <citation type="submission" date="2016-09" db="EMBL/GenBank/DDBJ databases">
        <title>The draft genome of Dichanthelium oligosanthes: A C3 panicoid grass species.</title>
        <authorList>
            <person name="Studer A.J."/>
            <person name="Schnable J.C."/>
            <person name="Brutnell T.P."/>
        </authorList>
    </citation>
    <scope>NUCLEOTIDE SEQUENCE [LARGE SCALE GENOMIC DNA]</scope>
    <source>
        <strain evidence="7">cv. Kellogg 1175</strain>
        <tissue evidence="6">Leaf</tissue>
    </source>
</reference>
<evidence type="ECO:0000313" key="7">
    <source>
        <dbReference type="Proteomes" id="UP000095767"/>
    </source>
</evidence>
<protein>
    <recommendedName>
        <fullName evidence="5">TRAFD1/XAF1 zinc finger domain-containing protein</fullName>
    </recommendedName>
</protein>
<evidence type="ECO:0000256" key="4">
    <source>
        <dbReference type="SAM" id="Phobius"/>
    </source>
</evidence>
<feature type="transmembrane region" description="Helical" evidence="4">
    <location>
        <begin position="162"/>
        <end position="181"/>
    </location>
</feature>
<keyword evidence="7" id="KW-1185">Reference proteome</keyword>
<dbReference type="STRING" id="888268.A0A1E5VBT8"/>
<evidence type="ECO:0000256" key="3">
    <source>
        <dbReference type="ARBA" id="ARBA00022833"/>
    </source>
</evidence>
<evidence type="ECO:0000313" key="6">
    <source>
        <dbReference type="EMBL" id="OEL22598.1"/>
    </source>
</evidence>
<dbReference type="OrthoDB" id="193703at2759"/>
<keyword evidence="1" id="KW-0479">Metal-binding</keyword>
<dbReference type="EMBL" id="LWDX02044899">
    <property type="protein sequence ID" value="OEL22598.1"/>
    <property type="molecule type" value="Genomic_DNA"/>
</dbReference>
<feature type="non-terminal residue" evidence="6">
    <location>
        <position position="1"/>
    </location>
</feature>
<organism evidence="6 7">
    <name type="scientific">Dichanthelium oligosanthes</name>
    <dbReference type="NCBI Taxonomy" id="888268"/>
    <lineage>
        <taxon>Eukaryota</taxon>
        <taxon>Viridiplantae</taxon>
        <taxon>Streptophyta</taxon>
        <taxon>Embryophyta</taxon>
        <taxon>Tracheophyta</taxon>
        <taxon>Spermatophyta</taxon>
        <taxon>Magnoliopsida</taxon>
        <taxon>Liliopsida</taxon>
        <taxon>Poales</taxon>
        <taxon>Poaceae</taxon>
        <taxon>PACMAD clade</taxon>
        <taxon>Panicoideae</taxon>
        <taxon>Panicodae</taxon>
        <taxon>Paniceae</taxon>
        <taxon>Dichantheliinae</taxon>
        <taxon>Dichanthelium</taxon>
    </lineage>
</organism>